<name>A0ABX2IFT3_9RHOO</name>
<reference evidence="2 3" key="1">
    <citation type="submission" date="2020-06" db="EMBL/GenBank/DDBJ databases">
        <title>Draft genome of Uliginosibacterium sp. IMCC34675.</title>
        <authorList>
            <person name="Song J."/>
        </authorList>
    </citation>
    <scope>NUCLEOTIDE SEQUENCE [LARGE SCALE GENOMIC DNA]</scope>
    <source>
        <strain evidence="2 3">IMCC34675</strain>
    </source>
</reference>
<keyword evidence="3" id="KW-1185">Reference proteome</keyword>
<dbReference type="Pfam" id="PF03597">
    <property type="entry name" value="FixS"/>
    <property type="match status" value="1"/>
</dbReference>
<dbReference type="Proteomes" id="UP000778523">
    <property type="component" value="Unassembled WGS sequence"/>
</dbReference>
<dbReference type="EMBL" id="JABCSC020000002">
    <property type="protein sequence ID" value="NSL55580.1"/>
    <property type="molecule type" value="Genomic_DNA"/>
</dbReference>
<dbReference type="InterPro" id="IPR004714">
    <property type="entry name" value="Cyt_oxidase_maturation_cbb3"/>
</dbReference>
<dbReference type="PANTHER" id="PTHR41532:SF1">
    <property type="entry name" value="FIXS PROTEIN"/>
    <property type="match status" value="1"/>
</dbReference>
<organism evidence="2 3">
    <name type="scientific">Uliginosibacterium aquaticum</name>
    <dbReference type="NCBI Taxonomy" id="2731212"/>
    <lineage>
        <taxon>Bacteria</taxon>
        <taxon>Pseudomonadati</taxon>
        <taxon>Pseudomonadota</taxon>
        <taxon>Betaproteobacteria</taxon>
        <taxon>Rhodocyclales</taxon>
        <taxon>Zoogloeaceae</taxon>
        <taxon>Uliginosibacterium</taxon>
    </lineage>
</organism>
<protein>
    <submittedName>
        <fullName evidence="2">Cbb3-type cytochrome oxidase assembly protein CcoS</fullName>
    </submittedName>
</protein>
<feature type="transmembrane region" description="Helical" evidence="1">
    <location>
        <begin position="15"/>
        <end position="35"/>
    </location>
</feature>
<evidence type="ECO:0000313" key="3">
    <source>
        <dbReference type="Proteomes" id="UP000778523"/>
    </source>
</evidence>
<keyword evidence="1" id="KW-0812">Transmembrane</keyword>
<proteinExistence type="predicted"/>
<keyword evidence="1" id="KW-0472">Membrane</keyword>
<dbReference type="PANTHER" id="PTHR41532">
    <property type="entry name" value="FIXS PROTEIN"/>
    <property type="match status" value="1"/>
</dbReference>
<accession>A0ABX2IFT3</accession>
<dbReference type="NCBIfam" id="TIGR00847">
    <property type="entry name" value="ccoS"/>
    <property type="match status" value="1"/>
</dbReference>
<gene>
    <name evidence="2" type="primary">ccoS</name>
    <name evidence="2" type="ORF">HJ583_011130</name>
</gene>
<sequence length="78" mass="8670">MLCVSRGETDVESSLYILIPLSVVLVFVIAWLFWWSVKDGQFDDMEGPAFKLMMDDDRAPARDAESAQGAGEKNSTLV</sequence>
<keyword evidence="1" id="KW-1133">Transmembrane helix</keyword>
<evidence type="ECO:0000313" key="2">
    <source>
        <dbReference type="EMBL" id="NSL55580.1"/>
    </source>
</evidence>
<comment type="caution">
    <text evidence="2">The sequence shown here is derived from an EMBL/GenBank/DDBJ whole genome shotgun (WGS) entry which is preliminary data.</text>
</comment>
<evidence type="ECO:0000256" key="1">
    <source>
        <dbReference type="SAM" id="Phobius"/>
    </source>
</evidence>